<evidence type="ECO:0000313" key="2">
    <source>
        <dbReference type="EMBL" id="MFN0254210.1"/>
    </source>
</evidence>
<proteinExistence type="predicted"/>
<evidence type="ECO:0000256" key="1">
    <source>
        <dbReference type="SAM" id="SignalP"/>
    </source>
</evidence>
<keyword evidence="3" id="KW-1185">Reference proteome</keyword>
<dbReference type="InterPro" id="IPR041662">
    <property type="entry name" value="SusD-like_2"/>
</dbReference>
<keyword evidence="1" id="KW-0732">Signal</keyword>
<comment type="caution">
    <text evidence="2">The sequence shown here is derived from an EMBL/GenBank/DDBJ whole genome shotgun (WGS) entry which is preliminary data.</text>
</comment>
<dbReference type="RefSeq" id="WP_138721383.1">
    <property type="nucleotide sequence ID" value="NZ_SSHJ02000001.1"/>
</dbReference>
<protein>
    <submittedName>
        <fullName evidence="2">SusD/RagB family nutrient-binding outer membrane lipoprotein</fullName>
    </submittedName>
</protein>
<dbReference type="Proteomes" id="UP001517247">
    <property type="component" value="Unassembled WGS sequence"/>
</dbReference>
<organism evidence="2 3">
    <name type="scientific">Pedobacter ureilyticus</name>
    <dbReference type="NCBI Taxonomy" id="1393051"/>
    <lineage>
        <taxon>Bacteria</taxon>
        <taxon>Pseudomonadati</taxon>
        <taxon>Bacteroidota</taxon>
        <taxon>Sphingobacteriia</taxon>
        <taxon>Sphingobacteriales</taxon>
        <taxon>Sphingobacteriaceae</taxon>
        <taxon>Pedobacter</taxon>
    </lineage>
</organism>
<dbReference type="InterPro" id="IPR011990">
    <property type="entry name" value="TPR-like_helical_dom_sf"/>
</dbReference>
<reference evidence="2 3" key="1">
    <citation type="submission" date="2024-12" db="EMBL/GenBank/DDBJ databases">
        <authorList>
            <person name="Hu S."/>
        </authorList>
    </citation>
    <scope>NUCLEOTIDE SEQUENCE [LARGE SCALE GENOMIC DNA]</scope>
    <source>
        <strain evidence="2 3">THG-T11</strain>
    </source>
</reference>
<evidence type="ECO:0000313" key="3">
    <source>
        <dbReference type="Proteomes" id="UP001517247"/>
    </source>
</evidence>
<keyword evidence="2" id="KW-0449">Lipoprotein</keyword>
<dbReference type="Gene3D" id="1.25.40.390">
    <property type="match status" value="1"/>
</dbReference>
<name>A0ABW9J2G5_9SPHI</name>
<gene>
    <name evidence="2" type="ORF">E6A44_001395</name>
</gene>
<dbReference type="EMBL" id="SSHJ02000001">
    <property type="protein sequence ID" value="MFN0254210.1"/>
    <property type="molecule type" value="Genomic_DNA"/>
</dbReference>
<feature type="chain" id="PRO_5045774467" evidence="1">
    <location>
        <begin position="25"/>
        <end position="527"/>
    </location>
</feature>
<accession>A0ABW9J2G5</accession>
<feature type="signal peptide" evidence="1">
    <location>
        <begin position="1"/>
        <end position="24"/>
    </location>
</feature>
<sequence>MKKNRNTIIYTLLAAMAISSSSCTKDFEKENTDPVGKAKVAAHQLLAPALVNVLSTNMVRNRNFNNELMQVTVDINDAEGRVFRYDIRNNLSDYTWNNWYLNVTDLQDIHNIASKPESLNKSYQGISLITQTWVYSMLTDMFGDVPYSEANKGWVDNKHGILEPAFDKQKDIYLDMFKKLEEANELLKTGTGIVATSDPVYQGDVSKWRRFGNSLYLRLLLRVSGKSEVASTVIAKIKEIVDTNPTNYPVMENNNHTAKILWNGTNSSSAVYSSPFMVNVRAVDFRTPAITDFFLDRLVSWNDPRTRPSLGKNSVPRFGISQGPSGYVGVPSGYSAGSGIIKQAYFNSDAQTNNPTTLQTDPYTGIIMNSAEVAFIKAEAAVRGWINGPVENYYYKGMLDGINYWLPNLYSSATDAEFVKYITEADIMWDNTLPLDNLTPGNNSKLEMIHIQKYFAMFLVDMQQWYEFRRTGHPILPKGPGLANGGKMPARLNYPVVVQSTNPTSYKNAVAAQGADNINTLVWWQKP</sequence>
<dbReference type="Pfam" id="PF12771">
    <property type="entry name" value="SusD-like_2"/>
    <property type="match status" value="1"/>
</dbReference>
<dbReference type="PROSITE" id="PS51257">
    <property type="entry name" value="PROKAR_LIPOPROTEIN"/>
    <property type="match status" value="1"/>
</dbReference>
<dbReference type="SUPFAM" id="SSF48452">
    <property type="entry name" value="TPR-like"/>
    <property type="match status" value="1"/>
</dbReference>